<evidence type="ECO:0000256" key="1">
    <source>
        <dbReference type="ARBA" id="ARBA00022617"/>
    </source>
</evidence>
<keyword evidence="2 4" id="KW-0479">Metal-binding</keyword>
<gene>
    <name evidence="7" type="ORF">SAMN04488514_102231</name>
</gene>
<evidence type="ECO:0000313" key="7">
    <source>
        <dbReference type="EMBL" id="SDL65394.1"/>
    </source>
</evidence>
<keyword evidence="1 4" id="KW-0349">Heme</keyword>
<feature type="region of interest" description="Disordered" evidence="5">
    <location>
        <begin position="25"/>
        <end position="47"/>
    </location>
</feature>
<dbReference type="GO" id="GO:0020037">
    <property type="term" value="F:heme binding"/>
    <property type="evidence" value="ECO:0007669"/>
    <property type="project" value="InterPro"/>
</dbReference>
<protein>
    <submittedName>
        <fullName evidence="7">Cytochrome c</fullName>
    </submittedName>
</protein>
<dbReference type="InterPro" id="IPR009056">
    <property type="entry name" value="Cyt_c-like_dom"/>
</dbReference>
<feature type="compositionally biased region" description="Basic and acidic residues" evidence="5">
    <location>
        <begin position="25"/>
        <end position="40"/>
    </location>
</feature>
<evidence type="ECO:0000256" key="5">
    <source>
        <dbReference type="SAM" id="MobiDB-lite"/>
    </source>
</evidence>
<dbReference type="GO" id="GO:0009055">
    <property type="term" value="F:electron transfer activity"/>
    <property type="evidence" value="ECO:0007669"/>
    <property type="project" value="InterPro"/>
</dbReference>
<proteinExistence type="predicted"/>
<dbReference type="EMBL" id="FNGV01000002">
    <property type="protein sequence ID" value="SDL65394.1"/>
    <property type="molecule type" value="Genomic_DNA"/>
</dbReference>
<evidence type="ECO:0000256" key="4">
    <source>
        <dbReference type="PROSITE-ProRule" id="PRU00433"/>
    </source>
</evidence>
<evidence type="ECO:0000256" key="2">
    <source>
        <dbReference type="ARBA" id="ARBA00022723"/>
    </source>
</evidence>
<keyword evidence="3 4" id="KW-0408">Iron</keyword>
<dbReference type="GO" id="GO:0046872">
    <property type="term" value="F:metal ion binding"/>
    <property type="evidence" value="ECO:0007669"/>
    <property type="project" value="UniProtKB-KW"/>
</dbReference>
<keyword evidence="8" id="KW-1185">Reference proteome</keyword>
<dbReference type="Proteomes" id="UP000199440">
    <property type="component" value="Unassembled WGS sequence"/>
</dbReference>
<evidence type="ECO:0000256" key="3">
    <source>
        <dbReference type="ARBA" id="ARBA00023004"/>
    </source>
</evidence>
<dbReference type="Pfam" id="PF00034">
    <property type="entry name" value="Cytochrom_C"/>
    <property type="match status" value="1"/>
</dbReference>
<reference evidence="7 8" key="1">
    <citation type="submission" date="2016-10" db="EMBL/GenBank/DDBJ databases">
        <authorList>
            <person name="de Groot N.N."/>
        </authorList>
    </citation>
    <scope>NUCLEOTIDE SEQUENCE [LARGE SCALE GENOMIC DNA]</scope>
    <source>
        <strain evidence="7 8">DSM 19886</strain>
    </source>
</reference>
<feature type="domain" description="Cytochrome c" evidence="6">
    <location>
        <begin position="74"/>
        <end position="163"/>
    </location>
</feature>
<dbReference type="AlphaFoldDB" id="A0A1G9LUA6"/>
<accession>A0A1G9LUA6</accession>
<dbReference type="SUPFAM" id="SSF46626">
    <property type="entry name" value="Cytochrome c"/>
    <property type="match status" value="1"/>
</dbReference>
<name>A0A1G9LUA6_9FLAO</name>
<dbReference type="InterPro" id="IPR036909">
    <property type="entry name" value="Cyt_c-like_dom_sf"/>
</dbReference>
<evidence type="ECO:0000259" key="6">
    <source>
        <dbReference type="PROSITE" id="PS51007"/>
    </source>
</evidence>
<organism evidence="7 8">
    <name type="scientific">Kriegella aquimaris</name>
    <dbReference type="NCBI Taxonomy" id="192904"/>
    <lineage>
        <taxon>Bacteria</taxon>
        <taxon>Pseudomonadati</taxon>
        <taxon>Bacteroidota</taxon>
        <taxon>Flavobacteriia</taxon>
        <taxon>Flavobacteriales</taxon>
        <taxon>Flavobacteriaceae</taxon>
        <taxon>Kriegella</taxon>
    </lineage>
</organism>
<dbReference type="Gene3D" id="1.10.760.10">
    <property type="entry name" value="Cytochrome c-like domain"/>
    <property type="match status" value="1"/>
</dbReference>
<evidence type="ECO:0000313" key="8">
    <source>
        <dbReference type="Proteomes" id="UP000199440"/>
    </source>
</evidence>
<dbReference type="STRING" id="192904.SAMN04488514_102231"/>
<dbReference type="PROSITE" id="PS51257">
    <property type="entry name" value="PROKAR_LIPOPROTEIN"/>
    <property type="match status" value="1"/>
</dbReference>
<dbReference type="PROSITE" id="PS51007">
    <property type="entry name" value="CYTC"/>
    <property type="match status" value="1"/>
</dbReference>
<sequence>MMKKLFAVLALGGLMISCGGKEKKEEKKEGFEMNRTKTEAKAPAAEAESVPVDLSNKGVGPIKSVTFADEVDSEMAAKGEKIFSTVCIACHAVDKRMIGPALKGVLERRSPEWVMNMIINPDVMLKEDPIAKALLKEYNNAIMLNQNLSEEDARNVTEYLRTL</sequence>